<feature type="transmembrane region" description="Helical" evidence="1">
    <location>
        <begin position="157"/>
        <end position="179"/>
    </location>
</feature>
<keyword evidence="1" id="KW-0472">Membrane</keyword>
<evidence type="ECO:0000256" key="1">
    <source>
        <dbReference type="SAM" id="Phobius"/>
    </source>
</evidence>
<protein>
    <recommendedName>
        <fullName evidence="4">DUF1673 domain-containing protein</fullName>
    </recommendedName>
</protein>
<gene>
    <name evidence="2" type="ORF">MSSIH_3825</name>
</gene>
<dbReference type="EMBL" id="CP009507">
    <property type="protein sequence ID" value="AKB34515.1"/>
    <property type="molecule type" value="Genomic_DNA"/>
</dbReference>
<evidence type="ECO:0008006" key="4">
    <source>
        <dbReference type="Google" id="ProtNLM"/>
    </source>
</evidence>
<feature type="transmembrane region" description="Helical" evidence="1">
    <location>
        <begin position="61"/>
        <end position="79"/>
    </location>
</feature>
<keyword evidence="1" id="KW-0812">Transmembrane</keyword>
<dbReference type="InterPro" id="IPR012874">
    <property type="entry name" value="DUF1673_METspp"/>
</dbReference>
<dbReference type="AlphaFoldDB" id="A0A0E3PJP2"/>
<feature type="transmembrane region" description="Helical" evidence="1">
    <location>
        <begin position="85"/>
        <end position="104"/>
    </location>
</feature>
<dbReference type="Proteomes" id="UP000033092">
    <property type="component" value="Chromosome"/>
</dbReference>
<sequence length="210" mass="24545">MTLEYIKKLMGWCPYSKALETGPRISSANFEAYAQSGGEDARSPKVPSQFSRFFSRLDVRLFLPTLFLTPFYTTMLFRKGVDSEFFFLGILFSLLLNSLCWKKLIHECNSLVKKPDVRHVSKIVLFYVFLSLIWGSVLPFMVFRSDYTPSSIDSQSMYSFIAGIWILTMWGTSLQLIYWEKKNHMKICTEYENGFQKTYAIRKRGENYEP</sequence>
<proteinExistence type="predicted"/>
<name>A0A0E3PJP2_9EURY</name>
<accession>A0A0E3PJP2</accession>
<evidence type="ECO:0000313" key="2">
    <source>
        <dbReference type="EMBL" id="AKB34515.1"/>
    </source>
</evidence>
<keyword evidence="1" id="KW-1133">Transmembrane helix</keyword>
<dbReference type="HOGENOM" id="CLU_1363666_0_0_2"/>
<dbReference type="Pfam" id="PF07895">
    <property type="entry name" value="DUF1673"/>
    <property type="match status" value="1"/>
</dbReference>
<dbReference type="PATRIC" id="fig|1434119.4.peg.4958"/>
<dbReference type="KEGG" id="msz:MSSIH_3825"/>
<evidence type="ECO:0000313" key="3">
    <source>
        <dbReference type="Proteomes" id="UP000033092"/>
    </source>
</evidence>
<feature type="transmembrane region" description="Helical" evidence="1">
    <location>
        <begin position="124"/>
        <end position="145"/>
    </location>
</feature>
<reference evidence="2 3" key="1">
    <citation type="submission" date="2014-07" db="EMBL/GenBank/DDBJ databases">
        <title>Methanogenic archaea and the global carbon cycle.</title>
        <authorList>
            <person name="Henriksen J.R."/>
            <person name="Luke J."/>
            <person name="Reinhart S."/>
            <person name="Benedict M.N."/>
            <person name="Youngblut N.D."/>
            <person name="Metcalf M.E."/>
            <person name="Whitaker R.J."/>
            <person name="Metcalf W.W."/>
        </authorList>
    </citation>
    <scope>NUCLEOTIDE SEQUENCE [LARGE SCALE GENOMIC DNA]</scope>
    <source>
        <strain evidence="2 3">HI350</strain>
    </source>
</reference>
<organism evidence="2 3">
    <name type="scientific">Methanosarcina siciliae HI350</name>
    <dbReference type="NCBI Taxonomy" id="1434119"/>
    <lineage>
        <taxon>Archaea</taxon>
        <taxon>Methanobacteriati</taxon>
        <taxon>Methanobacteriota</taxon>
        <taxon>Stenosarchaea group</taxon>
        <taxon>Methanomicrobia</taxon>
        <taxon>Methanosarcinales</taxon>
        <taxon>Methanosarcinaceae</taxon>
        <taxon>Methanosarcina</taxon>
    </lineage>
</organism>